<evidence type="ECO:0008006" key="4">
    <source>
        <dbReference type="Google" id="ProtNLM"/>
    </source>
</evidence>
<sequence>MSGRSSKLDDIVLTTFDNDKIFVVHPKTRRRSSTPTCLTIETDLGESSSNISNEEDREDSENEIFDAVGDQAITEVNDAIYQPPEGHTVIDLDSYALESLAQDTSHEANPLKIGCCWNRQEIEAYFTNLGEGSFNWTIIQTWYNLAFTHCLVPFFIRMNRETTQYEKVSFLPQQVLWTISMILLIFEMISWIPPFLAGLEEEPNPYTYLNMAGVVTGFLLRCCFIKLVCCQKQIIEFLNKSKKLLEMLPVDRQWFEDGSPLHSTDVLYSILGLATYASGLLSFSNAVLCLVSCTSTLLLSAMSLRHATTITTVEKFELLNDMSNRLSNIVGGLLTLYMVNFAVAIPELIRFAFQNHKIFAVFLSFHVCLLLTFAIDRIKSELTEPDGISQLPNDLKYFIGMFLKIFQTSVGIGYPGLYVLTFRLLFSYMGIVCSVIVVIHETVKDMKN</sequence>
<name>A0ABP1PR58_9HEXA</name>
<gene>
    <name evidence="2" type="ORF">ODALV1_LOCUS1538</name>
</gene>
<feature type="transmembrane region" description="Helical" evidence="1">
    <location>
        <begin position="208"/>
        <end position="229"/>
    </location>
</feature>
<feature type="transmembrane region" description="Helical" evidence="1">
    <location>
        <begin position="175"/>
        <end position="196"/>
    </location>
</feature>
<feature type="transmembrane region" description="Helical" evidence="1">
    <location>
        <begin position="326"/>
        <end position="346"/>
    </location>
</feature>
<evidence type="ECO:0000313" key="3">
    <source>
        <dbReference type="Proteomes" id="UP001642540"/>
    </source>
</evidence>
<reference evidence="2 3" key="1">
    <citation type="submission" date="2024-08" db="EMBL/GenBank/DDBJ databases">
        <authorList>
            <person name="Cucini C."/>
            <person name="Frati F."/>
        </authorList>
    </citation>
    <scope>NUCLEOTIDE SEQUENCE [LARGE SCALE GENOMIC DNA]</scope>
</reference>
<keyword evidence="1" id="KW-1133">Transmembrane helix</keyword>
<keyword evidence="3" id="KW-1185">Reference proteome</keyword>
<evidence type="ECO:0000256" key="1">
    <source>
        <dbReference type="SAM" id="Phobius"/>
    </source>
</evidence>
<proteinExistence type="predicted"/>
<accession>A0ABP1PR58</accession>
<dbReference type="Proteomes" id="UP001642540">
    <property type="component" value="Unassembled WGS sequence"/>
</dbReference>
<comment type="caution">
    <text evidence="2">The sequence shown here is derived from an EMBL/GenBank/DDBJ whole genome shotgun (WGS) entry which is preliminary data.</text>
</comment>
<organism evidence="2 3">
    <name type="scientific">Orchesella dallaii</name>
    <dbReference type="NCBI Taxonomy" id="48710"/>
    <lineage>
        <taxon>Eukaryota</taxon>
        <taxon>Metazoa</taxon>
        <taxon>Ecdysozoa</taxon>
        <taxon>Arthropoda</taxon>
        <taxon>Hexapoda</taxon>
        <taxon>Collembola</taxon>
        <taxon>Entomobryomorpha</taxon>
        <taxon>Entomobryoidea</taxon>
        <taxon>Orchesellidae</taxon>
        <taxon>Orchesellinae</taxon>
        <taxon>Orchesella</taxon>
    </lineage>
</organism>
<dbReference type="EMBL" id="CAXLJM020000004">
    <property type="protein sequence ID" value="CAL8071045.1"/>
    <property type="molecule type" value="Genomic_DNA"/>
</dbReference>
<feature type="transmembrane region" description="Helical" evidence="1">
    <location>
        <begin position="420"/>
        <end position="439"/>
    </location>
</feature>
<protein>
    <recommendedName>
        <fullName evidence="4">Gustatory receptor</fullName>
    </recommendedName>
</protein>
<keyword evidence="1" id="KW-0812">Transmembrane</keyword>
<feature type="transmembrane region" description="Helical" evidence="1">
    <location>
        <begin position="358"/>
        <end position="375"/>
    </location>
</feature>
<evidence type="ECO:0000313" key="2">
    <source>
        <dbReference type="EMBL" id="CAL8071045.1"/>
    </source>
</evidence>
<keyword evidence="1" id="KW-0472">Membrane</keyword>